<accession>A0A2H0LVM2</accession>
<gene>
    <name evidence="5" type="ORF">COV72_08255</name>
</gene>
<dbReference type="CDD" id="cd00518">
    <property type="entry name" value="H2MP"/>
    <property type="match status" value="1"/>
</dbReference>
<protein>
    <recommendedName>
        <fullName evidence="7">Hydrogenase maturation protease</fullName>
    </recommendedName>
</protein>
<dbReference type="GO" id="GO:0004190">
    <property type="term" value="F:aspartic-type endopeptidase activity"/>
    <property type="evidence" value="ECO:0007669"/>
    <property type="project" value="UniProtKB-KW"/>
</dbReference>
<comment type="caution">
    <text evidence="5">The sequence shown here is derived from an EMBL/GenBank/DDBJ whole genome shotgun (WGS) entry which is preliminary data.</text>
</comment>
<dbReference type="InterPro" id="IPR023430">
    <property type="entry name" value="Pept_HybD-like_dom_sf"/>
</dbReference>
<dbReference type="PANTHER" id="PTHR30302:SF1">
    <property type="entry name" value="HYDROGENASE 2 MATURATION PROTEASE"/>
    <property type="match status" value="1"/>
</dbReference>
<dbReference type="PRINTS" id="PR00446">
    <property type="entry name" value="HYDRGNUPTAKE"/>
</dbReference>
<name>A0A2H0LVM2_9BACT</name>
<evidence type="ECO:0000256" key="2">
    <source>
        <dbReference type="ARBA" id="ARBA00022670"/>
    </source>
</evidence>
<evidence type="ECO:0000256" key="4">
    <source>
        <dbReference type="ARBA" id="ARBA00022801"/>
    </source>
</evidence>
<dbReference type="Proteomes" id="UP000229641">
    <property type="component" value="Unassembled WGS sequence"/>
</dbReference>
<evidence type="ECO:0000256" key="3">
    <source>
        <dbReference type="ARBA" id="ARBA00022750"/>
    </source>
</evidence>
<dbReference type="NCBIfam" id="TIGR00072">
    <property type="entry name" value="hydrog_prot"/>
    <property type="match status" value="1"/>
</dbReference>
<dbReference type="GO" id="GO:0016485">
    <property type="term" value="P:protein processing"/>
    <property type="evidence" value="ECO:0007669"/>
    <property type="project" value="TreeGrafter"/>
</dbReference>
<dbReference type="AlphaFoldDB" id="A0A2H0LVM2"/>
<evidence type="ECO:0000313" key="5">
    <source>
        <dbReference type="EMBL" id="PIQ88442.1"/>
    </source>
</evidence>
<evidence type="ECO:0000256" key="1">
    <source>
        <dbReference type="ARBA" id="ARBA00006814"/>
    </source>
</evidence>
<dbReference type="InterPro" id="IPR000671">
    <property type="entry name" value="Peptidase_A31"/>
</dbReference>
<reference evidence="5 6" key="1">
    <citation type="submission" date="2017-09" db="EMBL/GenBank/DDBJ databases">
        <title>Depth-based differentiation of microbial function through sediment-hosted aquifers and enrichment of novel symbionts in the deep terrestrial subsurface.</title>
        <authorList>
            <person name="Probst A.J."/>
            <person name="Ladd B."/>
            <person name="Jarett J.K."/>
            <person name="Geller-Mcgrath D.E."/>
            <person name="Sieber C.M."/>
            <person name="Emerson J.B."/>
            <person name="Anantharaman K."/>
            <person name="Thomas B.C."/>
            <person name="Malmstrom R."/>
            <person name="Stieglmeier M."/>
            <person name="Klingl A."/>
            <person name="Woyke T."/>
            <person name="Ryan C.M."/>
            <person name="Banfield J.F."/>
        </authorList>
    </citation>
    <scope>NUCLEOTIDE SEQUENCE [LARGE SCALE GENOMIC DNA]</scope>
    <source>
        <strain evidence="5">CG11_big_fil_rev_8_21_14_0_20_42_13</strain>
    </source>
</reference>
<keyword evidence="2" id="KW-0645">Protease</keyword>
<dbReference type="SUPFAM" id="SSF53163">
    <property type="entry name" value="HybD-like"/>
    <property type="match status" value="1"/>
</dbReference>
<evidence type="ECO:0008006" key="7">
    <source>
        <dbReference type="Google" id="ProtNLM"/>
    </source>
</evidence>
<evidence type="ECO:0000313" key="6">
    <source>
        <dbReference type="Proteomes" id="UP000229641"/>
    </source>
</evidence>
<keyword evidence="4" id="KW-0378">Hydrolase</keyword>
<keyword evidence="3" id="KW-0064">Aspartyl protease</keyword>
<dbReference type="Pfam" id="PF01750">
    <property type="entry name" value="HycI"/>
    <property type="match status" value="1"/>
</dbReference>
<dbReference type="GO" id="GO:0008047">
    <property type="term" value="F:enzyme activator activity"/>
    <property type="evidence" value="ECO:0007669"/>
    <property type="project" value="InterPro"/>
</dbReference>
<comment type="similarity">
    <text evidence="1">Belongs to the peptidase A31 family.</text>
</comment>
<dbReference type="PANTHER" id="PTHR30302">
    <property type="entry name" value="HYDROGENASE 1 MATURATION PROTEASE"/>
    <property type="match status" value="1"/>
</dbReference>
<dbReference type="EMBL" id="PCWA01000107">
    <property type="protein sequence ID" value="PIQ88442.1"/>
    <property type="molecule type" value="Genomic_DNA"/>
</dbReference>
<organism evidence="5 6">
    <name type="scientific">Candidatus Ghiorseimicrobium undicola</name>
    <dbReference type="NCBI Taxonomy" id="1974746"/>
    <lineage>
        <taxon>Bacteria</taxon>
        <taxon>Pseudomonadati</taxon>
        <taxon>Candidatus Omnitrophota</taxon>
        <taxon>Candidatus Ghiorseimicrobium</taxon>
    </lineage>
</organism>
<sequence length="170" mass="19338">MTLAYPAQPIYWRLNLPKRHLVAGVGNVLYGDDGAGIEALIYLKARLNQKQFEFLEFSTQSIDLINYIKKYPVNFIIDAVDFKMPPGFVKAFRLKDVNADMDSGKVSSHGIKLLDFLKLCKALKIKNKIYIIGVQPKEISFRQGLSKEVLDSFPKILSEIEKLISPYPEN</sequence>
<dbReference type="Gene3D" id="3.40.50.1450">
    <property type="entry name" value="HybD-like"/>
    <property type="match status" value="1"/>
</dbReference>
<proteinExistence type="inferred from homology"/>